<dbReference type="CDD" id="cd05471">
    <property type="entry name" value="pepsin_like"/>
    <property type="match status" value="1"/>
</dbReference>
<organism evidence="6 7">
    <name type="scientific">Sistotremastrum niveocremeum HHB9708</name>
    <dbReference type="NCBI Taxonomy" id="1314777"/>
    <lineage>
        <taxon>Eukaryota</taxon>
        <taxon>Fungi</taxon>
        <taxon>Dikarya</taxon>
        <taxon>Basidiomycota</taxon>
        <taxon>Agaricomycotina</taxon>
        <taxon>Agaricomycetes</taxon>
        <taxon>Sistotremastrales</taxon>
        <taxon>Sistotremastraceae</taxon>
        <taxon>Sertulicium</taxon>
        <taxon>Sertulicium niveocremeum</taxon>
    </lineage>
</organism>
<keyword evidence="4" id="KW-0812">Transmembrane</keyword>
<keyword evidence="6" id="KW-0645">Protease</keyword>
<dbReference type="GO" id="GO:0006508">
    <property type="term" value="P:proteolysis"/>
    <property type="evidence" value="ECO:0007669"/>
    <property type="project" value="UniProtKB-KW"/>
</dbReference>
<dbReference type="InterPro" id="IPR021109">
    <property type="entry name" value="Peptidase_aspartic_dom_sf"/>
</dbReference>
<accession>A0A164S7V0</accession>
<feature type="domain" description="Peptidase A1" evidence="5">
    <location>
        <begin position="1"/>
        <end position="335"/>
    </location>
</feature>
<dbReference type="Pfam" id="PF00026">
    <property type="entry name" value="Asp"/>
    <property type="match status" value="1"/>
</dbReference>
<dbReference type="AlphaFoldDB" id="A0A164S7V0"/>
<gene>
    <name evidence="6" type="ORF">SISNIDRAFT_399619</name>
</gene>
<sequence>LQLDTGSSDLWVASGQSISNSKASVCLSPFQKPYLILCRVSRTTSPYYGIGWAYGNINQAPVSFAGFTVQSQAYLLASQSQNPISSYGAVGIFGLGFDSLSSIDAAVNSSTSSSQGNAWGRSFLSNAFATDTSSPNFISFVLERDGDPDENGDVQGTFTIGEYASQYAAVANSPAIPTWPENSPKRWSVLLDNFYVGGVSQTLLSSVVGVPDGKVVILLDSGTSYSYASTDIVQAMYGGIKGASFSGGTWSVPCDAEVDVTDSLAHSGQPFPMHPLDIVSPSVSDPTQCVGTFLAQSLSVGGGEFDWLIGDNVLRSLYSVYDFGDYDSSGNIGNPYIKLLALTNATEASADFHTVRGGNANGTLSASGVNGVALNSSTAVPSTSTASPSSASSKASSIGATSDQSSLDKLLDYMPAILGILGLNSLLLLSLSICAALFFIRRRSNKSKKGVRG</sequence>
<dbReference type="Gene3D" id="2.40.70.10">
    <property type="entry name" value="Acid Proteases"/>
    <property type="match status" value="2"/>
</dbReference>
<dbReference type="InterPro" id="IPR033121">
    <property type="entry name" value="PEPTIDASE_A1"/>
</dbReference>
<dbReference type="PANTHER" id="PTHR47966:SF57">
    <property type="entry name" value="PEPTIDASE A1 DOMAIN-CONTAINING PROTEIN"/>
    <property type="match status" value="1"/>
</dbReference>
<dbReference type="OrthoDB" id="2747330at2759"/>
<dbReference type="InterPro" id="IPR001461">
    <property type="entry name" value="Aspartic_peptidase_A1"/>
</dbReference>
<dbReference type="PROSITE" id="PS51767">
    <property type="entry name" value="PEPTIDASE_A1"/>
    <property type="match status" value="1"/>
</dbReference>
<evidence type="ECO:0000313" key="6">
    <source>
        <dbReference type="EMBL" id="KZS91226.1"/>
    </source>
</evidence>
<feature type="non-terminal residue" evidence="6">
    <location>
        <position position="453"/>
    </location>
</feature>
<keyword evidence="4" id="KW-1133">Transmembrane helix</keyword>
<evidence type="ECO:0000256" key="4">
    <source>
        <dbReference type="SAM" id="Phobius"/>
    </source>
</evidence>
<feature type="region of interest" description="Disordered" evidence="3">
    <location>
        <begin position="380"/>
        <end position="400"/>
    </location>
</feature>
<dbReference type="EMBL" id="KV419416">
    <property type="protein sequence ID" value="KZS91226.1"/>
    <property type="molecule type" value="Genomic_DNA"/>
</dbReference>
<dbReference type="SUPFAM" id="SSF50630">
    <property type="entry name" value="Acid proteases"/>
    <property type="match status" value="1"/>
</dbReference>
<keyword evidence="2" id="KW-0378">Hydrolase</keyword>
<dbReference type="PANTHER" id="PTHR47966">
    <property type="entry name" value="BETA-SITE APP-CLEAVING ENZYME, ISOFORM A-RELATED"/>
    <property type="match status" value="1"/>
</dbReference>
<dbReference type="PROSITE" id="PS00141">
    <property type="entry name" value="ASP_PROTEASE"/>
    <property type="match status" value="1"/>
</dbReference>
<dbReference type="GO" id="GO:0004190">
    <property type="term" value="F:aspartic-type endopeptidase activity"/>
    <property type="evidence" value="ECO:0007669"/>
    <property type="project" value="UniProtKB-KW"/>
</dbReference>
<evidence type="ECO:0000313" key="7">
    <source>
        <dbReference type="Proteomes" id="UP000076722"/>
    </source>
</evidence>
<keyword evidence="4" id="KW-0472">Membrane</keyword>
<proteinExistence type="inferred from homology"/>
<name>A0A164S7V0_9AGAM</name>
<reference evidence="6 7" key="1">
    <citation type="journal article" date="2016" name="Mol. Biol. Evol.">
        <title>Comparative Genomics of Early-Diverging Mushroom-Forming Fungi Provides Insights into the Origins of Lignocellulose Decay Capabilities.</title>
        <authorList>
            <person name="Nagy L.G."/>
            <person name="Riley R."/>
            <person name="Tritt A."/>
            <person name="Adam C."/>
            <person name="Daum C."/>
            <person name="Floudas D."/>
            <person name="Sun H."/>
            <person name="Yadav J.S."/>
            <person name="Pangilinan J."/>
            <person name="Larsson K.H."/>
            <person name="Matsuura K."/>
            <person name="Barry K."/>
            <person name="Labutti K."/>
            <person name="Kuo R."/>
            <person name="Ohm R.A."/>
            <person name="Bhattacharya S.S."/>
            <person name="Shirouzu T."/>
            <person name="Yoshinaga Y."/>
            <person name="Martin F.M."/>
            <person name="Grigoriev I.V."/>
            <person name="Hibbett D.S."/>
        </authorList>
    </citation>
    <scope>NUCLEOTIDE SEQUENCE [LARGE SCALE GENOMIC DNA]</scope>
    <source>
        <strain evidence="6 7">HHB9708</strain>
    </source>
</reference>
<keyword evidence="7" id="KW-1185">Reference proteome</keyword>
<feature type="non-terminal residue" evidence="6">
    <location>
        <position position="1"/>
    </location>
</feature>
<feature type="transmembrane region" description="Helical" evidence="4">
    <location>
        <begin position="413"/>
        <end position="440"/>
    </location>
</feature>
<dbReference type="Proteomes" id="UP000076722">
    <property type="component" value="Unassembled WGS sequence"/>
</dbReference>
<dbReference type="InterPro" id="IPR001969">
    <property type="entry name" value="Aspartic_peptidase_AS"/>
</dbReference>
<dbReference type="InterPro" id="IPR034164">
    <property type="entry name" value="Pepsin-like_dom"/>
</dbReference>
<evidence type="ECO:0000256" key="1">
    <source>
        <dbReference type="ARBA" id="ARBA00007447"/>
    </source>
</evidence>
<dbReference type="STRING" id="1314777.A0A164S7V0"/>
<evidence type="ECO:0000259" key="5">
    <source>
        <dbReference type="PROSITE" id="PS51767"/>
    </source>
</evidence>
<keyword evidence="2" id="KW-0064">Aspartyl protease</keyword>
<evidence type="ECO:0000256" key="2">
    <source>
        <dbReference type="ARBA" id="ARBA00022750"/>
    </source>
</evidence>
<comment type="similarity">
    <text evidence="1">Belongs to the peptidase A1 family.</text>
</comment>
<evidence type="ECO:0000256" key="3">
    <source>
        <dbReference type="SAM" id="MobiDB-lite"/>
    </source>
</evidence>
<protein>
    <submittedName>
        <fullName evidence="6">Acid protease</fullName>
    </submittedName>
</protein>